<reference evidence="1" key="1">
    <citation type="journal article" date="2024" name="Environ. Microbiol. Rep.">
        <title>Hiding in plain sight: The discovery of complete genomes of 11 hypothetical spindle-shaped viruses that putatively infect mesophilic ammonia-oxidizing archaea.</title>
        <authorList>
            <person name="Ni Y."/>
            <person name="Xu T."/>
            <person name="Yan S."/>
            <person name="Chen L."/>
            <person name="Wang Y."/>
        </authorList>
    </citation>
    <scope>NUCLEOTIDE SEQUENCE</scope>
    <source>
        <strain evidence="1">NTT1</strain>
    </source>
</reference>
<proteinExistence type="predicted"/>
<reference evidence="1" key="2">
    <citation type="submission" date="2024-03" db="EMBL/GenBank/DDBJ databases">
        <authorList>
            <person name="Ni Y."/>
            <person name="Xu T."/>
            <person name="Yan S."/>
            <person name="Chen L."/>
            <person name="Wang Y."/>
        </authorList>
    </citation>
    <scope>NUCLEOTIDE SEQUENCE</scope>
    <source>
        <strain evidence="1">NTT1</strain>
    </source>
</reference>
<accession>A0AAT9JAC3</accession>
<organism evidence="1">
    <name type="scientific">Nitrosopumilaceae spindle-shaped virus</name>
    <dbReference type="NCBI Taxonomy" id="3065433"/>
    <lineage>
        <taxon>Viruses</taxon>
    </lineage>
</organism>
<protein>
    <submittedName>
        <fullName evidence="1">ORF60</fullName>
    </submittedName>
</protein>
<dbReference type="EMBL" id="BK067791">
    <property type="protein sequence ID" value="DBA52201.1"/>
    <property type="molecule type" value="Genomic_DNA"/>
</dbReference>
<sequence>MIRRTYLLILIVFISSIYISSANAQFAIQPPTVNIPPTNAYNQFNVSNATISAKNFIASVNIVGKNGLGVTGSNSSQTIYLTAPNPSSGLPTTYCPANFGFVSYNATTNILACALLNQTGSGSGVTSLNSLTGALTIAKGTNINSITAAGNTITINAAGWQNNTGSNLGTSGSGVFASMSGSILQFLKLISSNSFLSITTNSTNVIFNIPSIVTKLIAGTGISVNQTSGNILVTNTGVTKLAATSPVVVNASTGQVNVSCPTCSTTTGTITGSANAGKATGSVGVLSTPTTTLIKGRNMTGTSPIVVTKTNDTDIAISCPTCSSTTGTITGGSNIGTSGFGFFKNSTNNNINLRNLTTSRSDLFTITQSSNNVNLASSFKSNTIACTNQFISAFTNSTGIYTCATPTNTAQVVSADNGVSLISSQFNATETKLKSLRNSTAYVLWNHNTTSITPSFQFKINTKACTNNQFISAISNSSDSTCNKMLLNAVSKTNSYTVASTDDIILVNATGGNYTITIPTIATMSTGKELMIKKIDYSNNYIEIVPTSSTIDYFTNLNMTNPMDTLLIDNNGTTWFKKTPIQSSIAINSLKNTVNSYYGSWNNQGTPTTLAVTNNTLYAIPFKLDRTTSLSTIQSEVTTAGSASNCRMALYSDYNGYPYNKISGSDVGALTTQTRTTRTIINNFTSDIHLPEGRYFNALDCNAGTVVNTITTDVITSSTTAGASTSATQTFTITIGSNTNRILVVPISYGKGASTPNTNNAVISSVAIGGTSFTKAVNFTRNNATANFALDSEIWYLVNPPTGLQTVTITPVTTASYYMITGGYSLYNVHQTTPIGITSSNGTTTRTSSISGTPTHTNAWLIENIFGIDTAGGLNEAIPQAPSNTQAWNSITGANQVAGASQYKTNPIINSANKMTWNWALPAANRQNTADVLIELNPPAVSSLPVFRAIPASSLAPYLGMINTMGATNGNTMYTTSHTMGTSSPTALPSPFYTNATLSTSSVPEILLKNKG</sequence>
<name>A0AAT9JAC3_9VIRU</name>
<evidence type="ECO:0000313" key="1">
    <source>
        <dbReference type="EMBL" id="DBA52201.1"/>
    </source>
</evidence>